<accession>A0A5C5VW80</accession>
<dbReference type="Pfam" id="PF07626">
    <property type="entry name" value="PSD3"/>
    <property type="match status" value="1"/>
</dbReference>
<dbReference type="Pfam" id="PF07624">
    <property type="entry name" value="PSD2"/>
    <property type="match status" value="1"/>
</dbReference>
<keyword evidence="8" id="KW-1185">Reference proteome</keyword>
<evidence type="ECO:0000313" key="7">
    <source>
        <dbReference type="EMBL" id="TWT42784.1"/>
    </source>
</evidence>
<feature type="compositionally biased region" description="Polar residues" evidence="1">
    <location>
        <begin position="218"/>
        <end position="227"/>
    </location>
</feature>
<evidence type="ECO:0008006" key="9">
    <source>
        <dbReference type="Google" id="ProtNLM"/>
    </source>
</evidence>
<dbReference type="InterPro" id="IPR013042">
    <property type="entry name" value="DUF1592"/>
</dbReference>
<evidence type="ECO:0000313" key="8">
    <source>
        <dbReference type="Proteomes" id="UP000317243"/>
    </source>
</evidence>
<evidence type="ECO:0000259" key="5">
    <source>
        <dbReference type="Pfam" id="PF07631"/>
    </source>
</evidence>
<sequence length="843" mass="95642">MFRTARLPSAFILDSFMNLFDRILSWCIVGALGFGTALPAFADEGLIKMHCGKCHSGAEPKGDFSVHDLGTAPAQESIDLWTASLDLVKAGEMPPAKKSQLTTSGRHKLVEFLSDKVQSYAAQSQHSHEIAPRRINNREFKNSVRDALLIEDVGTHQPTDNLIGDSLYEGFDTHGETLGFSNFHLEQYIDSLRKIVDATILDGQQPESKHYEIDSRQIRSAHTSQNLKRPERRGKREGFDFLDPKELAYFEDFPVVPTTGWYKISIRCTGLDRGYYEAEKTGIYDDDPIQLTVVMGNRERTFDLPDNNIVELELTEWLAAGTRLRFRYPTDGLTLRGNGNFKFQNAIAGEYIKEHDPELYQQVADSIVNKPGRRVLRPESWHHWVDFWRGPRPRIYSASVEGPLFDSWPPARQVALLGKNPSVEDAASILEPIAERAWRREVREGELEPVVQLVQSKKQSLGDVAAFKEGIIAILASPPFLLLNTDDLTPQEEFAAKFSNFLQSTIPDRELREAVEAGDFESFEGVYEEVQRRLESAECDPFLKTFPYAWLKLNDINFMAPDPDRYPHYHRKKVSDDMINEALTFFRYAVEEDLPVTEFISADYSFINADLAVVYGIDDAPQDSKLRKYTFTDGRRGGFLGMGAFHTVTADSLGTSPIHRAIYVMENFLAIHPSPPPADVLIEEPDIRSARTIREVLEAHRSDKTCASCHQSIDPFGWAFENFDPVGSWRDAYDDPTLEPVSKRQRQKRPKPEGIPVDASASFLNRAEYRDIVGFRQLMQSKANSDRFIRCFVTKLLTYANGEEPDDYTEIEKIVAKSAEHDYHMIATIAAVIDSPLFRETSR</sequence>
<evidence type="ECO:0000259" key="4">
    <source>
        <dbReference type="Pfam" id="PF07627"/>
    </source>
</evidence>
<feature type="region of interest" description="Disordered" evidence="1">
    <location>
        <begin position="207"/>
        <end position="235"/>
    </location>
</feature>
<organism evidence="7 8">
    <name type="scientific">Thalassoglobus neptunius</name>
    <dbReference type="NCBI Taxonomy" id="1938619"/>
    <lineage>
        <taxon>Bacteria</taxon>
        <taxon>Pseudomonadati</taxon>
        <taxon>Planctomycetota</taxon>
        <taxon>Planctomycetia</taxon>
        <taxon>Planctomycetales</taxon>
        <taxon>Planctomycetaceae</taxon>
        <taxon>Thalassoglobus</taxon>
    </lineage>
</organism>
<dbReference type="Pfam" id="PF07637">
    <property type="entry name" value="PSD5"/>
    <property type="match status" value="1"/>
</dbReference>
<feature type="region of interest" description="Disordered" evidence="1">
    <location>
        <begin position="734"/>
        <end position="757"/>
    </location>
</feature>
<dbReference type="Pfam" id="PF07631">
    <property type="entry name" value="PSD4"/>
    <property type="match status" value="1"/>
</dbReference>
<feature type="domain" description="DUF1585" evidence="2">
    <location>
        <begin position="768"/>
        <end position="838"/>
    </location>
</feature>
<protein>
    <recommendedName>
        <fullName evidence="9">Planctomycete cytochrome C</fullName>
    </recommendedName>
</protein>
<feature type="domain" description="DUF1595" evidence="6">
    <location>
        <begin position="426"/>
        <end position="481"/>
    </location>
</feature>
<dbReference type="EMBL" id="SIHI01000038">
    <property type="protein sequence ID" value="TWT42784.1"/>
    <property type="molecule type" value="Genomic_DNA"/>
</dbReference>
<dbReference type="InterPro" id="IPR013036">
    <property type="entry name" value="DUF1587"/>
</dbReference>
<dbReference type="Proteomes" id="UP000317243">
    <property type="component" value="Unassembled WGS sequence"/>
</dbReference>
<name>A0A5C5VW80_9PLAN</name>
<feature type="compositionally biased region" description="Basic and acidic residues" evidence="1">
    <location>
        <begin position="207"/>
        <end position="217"/>
    </location>
</feature>
<comment type="caution">
    <text evidence="7">The sequence shown here is derived from an EMBL/GenBank/DDBJ whole genome shotgun (WGS) entry which is preliminary data.</text>
</comment>
<feature type="domain" description="DUF1592" evidence="5">
    <location>
        <begin position="492"/>
        <end position="617"/>
    </location>
</feature>
<evidence type="ECO:0000259" key="6">
    <source>
        <dbReference type="Pfam" id="PF07637"/>
    </source>
</evidence>
<proteinExistence type="predicted"/>
<feature type="domain" description="DUF1587" evidence="3">
    <location>
        <begin position="133"/>
        <end position="198"/>
    </location>
</feature>
<evidence type="ECO:0000259" key="2">
    <source>
        <dbReference type="Pfam" id="PF07624"/>
    </source>
</evidence>
<dbReference type="InterPro" id="IPR013043">
    <property type="entry name" value="DUF1595"/>
</dbReference>
<evidence type="ECO:0000259" key="3">
    <source>
        <dbReference type="Pfam" id="PF07626"/>
    </source>
</evidence>
<dbReference type="AlphaFoldDB" id="A0A5C5VW80"/>
<evidence type="ECO:0000256" key="1">
    <source>
        <dbReference type="SAM" id="MobiDB-lite"/>
    </source>
</evidence>
<gene>
    <name evidence="7" type="ORF">KOR42_46390</name>
</gene>
<feature type="domain" description="DUF1588" evidence="4">
    <location>
        <begin position="636"/>
        <end position="732"/>
    </location>
</feature>
<dbReference type="InterPro" id="IPR011478">
    <property type="entry name" value="DUF1585"/>
</dbReference>
<dbReference type="Pfam" id="PF07627">
    <property type="entry name" value="PSCyt3"/>
    <property type="match status" value="1"/>
</dbReference>
<dbReference type="InterPro" id="IPR013039">
    <property type="entry name" value="DUF1588"/>
</dbReference>
<reference evidence="7 8" key="1">
    <citation type="submission" date="2019-02" db="EMBL/GenBank/DDBJ databases">
        <title>Deep-cultivation of Planctomycetes and their phenomic and genomic characterization uncovers novel biology.</title>
        <authorList>
            <person name="Wiegand S."/>
            <person name="Jogler M."/>
            <person name="Boedeker C."/>
            <person name="Pinto D."/>
            <person name="Vollmers J."/>
            <person name="Rivas-Marin E."/>
            <person name="Kohn T."/>
            <person name="Peeters S.H."/>
            <person name="Heuer A."/>
            <person name="Rast P."/>
            <person name="Oberbeckmann S."/>
            <person name="Bunk B."/>
            <person name="Jeske O."/>
            <person name="Meyerdierks A."/>
            <person name="Storesund J.E."/>
            <person name="Kallscheuer N."/>
            <person name="Luecker S."/>
            <person name="Lage O.M."/>
            <person name="Pohl T."/>
            <person name="Merkel B.J."/>
            <person name="Hornburger P."/>
            <person name="Mueller R.-W."/>
            <person name="Bruemmer F."/>
            <person name="Labrenz M."/>
            <person name="Spormann A.M."/>
            <person name="Op Den Camp H."/>
            <person name="Overmann J."/>
            <person name="Amann R."/>
            <person name="Jetten M.S.M."/>
            <person name="Mascher T."/>
            <person name="Medema M.H."/>
            <person name="Devos D.P."/>
            <person name="Kaster A.-K."/>
            <person name="Ovreas L."/>
            <person name="Rohde M."/>
            <person name="Galperin M.Y."/>
            <person name="Jogler C."/>
        </authorList>
    </citation>
    <scope>NUCLEOTIDE SEQUENCE [LARGE SCALE GENOMIC DNA]</scope>
    <source>
        <strain evidence="7 8">KOR42</strain>
    </source>
</reference>